<dbReference type="PROSITE" id="PS51257">
    <property type="entry name" value="PROKAR_LIPOPROTEIN"/>
    <property type="match status" value="1"/>
</dbReference>
<comment type="caution">
    <text evidence="1">The sequence shown here is derived from an EMBL/GenBank/DDBJ whole genome shotgun (WGS) entry which is preliminary data.</text>
</comment>
<dbReference type="EMBL" id="JAOCDH010000019">
    <property type="protein sequence ID" value="MDH0703150.1"/>
    <property type="molecule type" value="Genomic_DNA"/>
</dbReference>
<sequence length="158" mass="17509">MGNKKFLLVAFVLAAMVGCDQGNEKKDVSAVQDSKTASATAIYLPSGSGLDFGRSPVRDVLGEDDRSKIRDIFYDFTESPEEVDSALAAVLASDGFSRRVNEPGRFNLNVTYRKGGKAESSYLVSARYTEFVREGFSKGTKLRLTWRYDFKKISPLLK</sequence>
<accession>A0AA42IPG8</accession>
<dbReference type="AlphaFoldDB" id="A0AA42IPG8"/>
<evidence type="ECO:0000313" key="1">
    <source>
        <dbReference type="EMBL" id="MDH0703150.1"/>
    </source>
</evidence>
<name>A0AA42IPG8_9GAMM</name>
<evidence type="ECO:0008006" key="3">
    <source>
        <dbReference type="Google" id="ProtNLM"/>
    </source>
</evidence>
<organism evidence="1 2">
    <name type="scientific">Ectopseudomonas toyotomiensis</name>
    <dbReference type="NCBI Taxonomy" id="554344"/>
    <lineage>
        <taxon>Bacteria</taxon>
        <taxon>Pseudomonadati</taxon>
        <taxon>Pseudomonadota</taxon>
        <taxon>Gammaproteobacteria</taxon>
        <taxon>Pseudomonadales</taxon>
        <taxon>Pseudomonadaceae</taxon>
        <taxon>Ectopseudomonas</taxon>
    </lineage>
</organism>
<evidence type="ECO:0000313" key="2">
    <source>
        <dbReference type="Proteomes" id="UP001161137"/>
    </source>
</evidence>
<dbReference type="Proteomes" id="UP001161137">
    <property type="component" value="Unassembled WGS sequence"/>
</dbReference>
<reference evidence="1" key="1">
    <citation type="submission" date="2022-09" db="EMBL/GenBank/DDBJ databases">
        <title>Intensive care unit water sources are persistently colonized with multi-drug resistant bacteria and are the site of extensive horizontal gene transfer of antibiotic resistance genes.</title>
        <authorList>
            <person name="Diorio-Toth L."/>
        </authorList>
    </citation>
    <scope>NUCLEOTIDE SEQUENCE</scope>
    <source>
        <strain evidence="1">GD03863</strain>
    </source>
</reference>
<gene>
    <name evidence="1" type="ORF">N5D41_16835</name>
</gene>
<proteinExistence type="predicted"/>
<dbReference type="RefSeq" id="WP_196460826.1">
    <property type="nucleotide sequence ID" value="NZ_JACFYY010000018.1"/>
</dbReference>
<protein>
    <recommendedName>
        <fullName evidence="3">Lipoprotein</fullName>
    </recommendedName>
</protein>